<dbReference type="PIRSF" id="PIRSF005052">
    <property type="entry name" value="P-loopkin"/>
    <property type="match status" value="1"/>
</dbReference>
<reference evidence="7" key="2">
    <citation type="journal article" date="2021" name="PeerJ">
        <title>Extensive microbial diversity within the chicken gut microbiome revealed by metagenomics and culture.</title>
        <authorList>
            <person name="Gilroy R."/>
            <person name="Ravi A."/>
            <person name="Getino M."/>
            <person name="Pursley I."/>
            <person name="Horton D.L."/>
            <person name="Alikhan N.F."/>
            <person name="Baker D."/>
            <person name="Gharbi K."/>
            <person name="Hall N."/>
            <person name="Watson M."/>
            <person name="Adriaenssens E.M."/>
            <person name="Foster-Nyarko E."/>
            <person name="Jarju S."/>
            <person name="Secka A."/>
            <person name="Antonio M."/>
            <person name="Oren A."/>
            <person name="Chaudhuri R.R."/>
            <person name="La Ragione R."/>
            <person name="Hildebrand F."/>
            <person name="Pallen M.J."/>
        </authorList>
    </citation>
    <scope>NUCLEOTIDE SEQUENCE</scope>
    <source>
        <strain evidence="7">ChiBcec2-4451</strain>
    </source>
</reference>
<comment type="caution">
    <text evidence="7">The sequence shown here is derived from an EMBL/GenBank/DDBJ whole genome shotgun (WGS) entry which is preliminary data.</text>
</comment>
<accession>A0A9D1T603</accession>
<evidence type="ECO:0000256" key="2">
    <source>
        <dbReference type="ARBA" id="ARBA00022840"/>
    </source>
</evidence>
<protein>
    <submittedName>
        <fullName evidence="7">RNase adapter RapZ</fullName>
    </submittedName>
</protein>
<keyword evidence="2 4" id="KW-0067">ATP-binding</keyword>
<evidence type="ECO:0000259" key="5">
    <source>
        <dbReference type="Pfam" id="PF03668"/>
    </source>
</evidence>
<dbReference type="PANTHER" id="PTHR30448:SF0">
    <property type="entry name" value="RNASE ADAPTER PROTEIN RAPZ"/>
    <property type="match status" value="1"/>
</dbReference>
<dbReference type="PANTHER" id="PTHR30448">
    <property type="entry name" value="RNASE ADAPTER PROTEIN RAPZ"/>
    <property type="match status" value="1"/>
</dbReference>
<feature type="domain" description="RapZ C-terminal" evidence="6">
    <location>
        <begin position="165"/>
        <end position="284"/>
    </location>
</feature>
<dbReference type="Proteomes" id="UP000886723">
    <property type="component" value="Unassembled WGS sequence"/>
</dbReference>
<reference evidence="7" key="1">
    <citation type="submission" date="2020-10" db="EMBL/GenBank/DDBJ databases">
        <authorList>
            <person name="Gilroy R."/>
        </authorList>
    </citation>
    <scope>NUCLEOTIDE SEQUENCE</scope>
    <source>
        <strain evidence="7">ChiBcec2-4451</strain>
    </source>
</reference>
<feature type="binding site" evidence="4">
    <location>
        <begin position="60"/>
        <end position="63"/>
    </location>
    <ligand>
        <name>GTP</name>
        <dbReference type="ChEBI" id="CHEBI:37565"/>
    </ligand>
</feature>
<dbReference type="GO" id="GO:0005524">
    <property type="term" value="F:ATP binding"/>
    <property type="evidence" value="ECO:0007669"/>
    <property type="project" value="UniProtKB-UniRule"/>
</dbReference>
<evidence type="ECO:0000256" key="4">
    <source>
        <dbReference type="HAMAP-Rule" id="MF_00636"/>
    </source>
</evidence>
<dbReference type="InterPro" id="IPR005337">
    <property type="entry name" value="RapZ-like"/>
</dbReference>
<evidence type="ECO:0000256" key="1">
    <source>
        <dbReference type="ARBA" id="ARBA00022741"/>
    </source>
</evidence>
<evidence type="ECO:0000256" key="3">
    <source>
        <dbReference type="ARBA" id="ARBA00023134"/>
    </source>
</evidence>
<proteinExistence type="inferred from homology"/>
<evidence type="ECO:0000313" key="7">
    <source>
        <dbReference type="EMBL" id="HIV13135.1"/>
    </source>
</evidence>
<dbReference type="GO" id="GO:0005525">
    <property type="term" value="F:GTP binding"/>
    <property type="evidence" value="ECO:0007669"/>
    <property type="project" value="UniProtKB-UniRule"/>
</dbReference>
<evidence type="ECO:0000259" key="6">
    <source>
        <dbReference type="Pfam" id="PF22740"/>
    </source>
</evidence>
<dbReference type="InterPro" id="IPR053930">
    <property type="entry name" value="RapZ-like_N"/>
</dbReference>
<keyword evidence="3 4" id="KW-0342">GTP-binding</keyword>
<dbReference type="EMBL" id="DVON01000179">
    <property type="protein sequence ID" value="HIV13135.1"/>
    <property type="molecule type" value="Genomic_DNA"/>
</dbReference>
<dbReference type="InterPro" id="IPR027417">
    <property type="entry name" value="P-loop_NTPase"/>
</dbReference>
<evidence type="ECO:0000313" key="8">
    <source>
        <dbReference type="Proteomes" id="UP000886723"/>
    </source>
</evidence>
<dbReference type="Pfam" id="PF03668">
    <property type="entry name" value="RapZ-like_N"/>
    <property type="match status" value="1"/>
</dbReference>
<feature type="binding site" evidence="4">
    <location>
        <begin position="8"/>
        <end position="15"/>
    </location>
    <ligand>
        <name>ATP</name>
        <dbReference type="ChEBI" id="CHEBI:30616"/>
    </ligand>
</feature>
<dbReference type="Pfam" id="PF22740">
    <property type="entry name" value="PapZ_C"/>
    <property type="match status" value="1"/>
</dbReference>
<gene>
    <name evidence="7" type="primary">rapZ</name>
    <name evidence="7" type="ORF">IAA63_08380</name>
</gene>
<name>A0A9D1T603_9FIRM</name>
<dbReference type="AlphaFoldDB" id="A0A9D1T603"/>
<dbReference type="HAMAP" id="MF_00636">
    <property type="entry name" value="RapZ_like"/>
    <property type="match status" value="1"/>
</dbReference>
<dbReference type="InterPro" id="IPR053931">
    <property type="entry name" value="RapZ_C"/>
</dbReference>
<sequence length="294" mass="33168">MRFVIVTGMSGAGKSTALKMLEDAGYFCVDNLPIPLLEKFAQFVAGGDPKGIQKVALGVDIRSGLDTASMERALEDLGNGGMRYEILFLDANDDVLVKRYKETRRTHPLSRNGRVETGILQEREKLVFLKKKADYIIDTSQLLTRELKGELDKIFVQNMGFRNLMITILSFGFKYGIPSDSDLVFDVRFLPNPYYVEGMRPLSGNDAPVRDYVMSFEASRIFLDKLEDMILFLLPNYIQEGKNQLVVSIGCTGGKHRSVTLANALYERLSSTKEYGLRIEHRDIGKDAVRKKMD</sequence>
<dbReference type="Gene3D" id="3.40.50.300">
    <property type="entry name" value="P-loop containing nucleotide triphosphate hydrolases"/>
    <property type="match status" value="1"/>
</dbReference>
<dbReference type="NCBIfam" id="NF003828">
    <property type="entry name" value="PRK05416.1"/>
    <property type="match status" value="1"/>
</dbReference>
<dbReference type="SUPFAM" id="SSF52540">
    <property type="entry name" value="P-loop containing nucleoside triphosphate hydrolases"/>
    <property type="match status" value="1"/>
</dbReference>
<organism evidence="7 8">
    <name type="scientific">Candidatus Pullilachnospira stercoravium</name>
    <dbReference type="NCBI Taxonomy" id="2840913"/>
    <lineage>
        <taxon>Bacteria</taxon>
        <taxon>Bacillati</taxon>
        <taxon>Bacillota</taxon>
        <taxon>Clostridia</taxon>
        <taxon>Lachnospirales</taxon>
        <taxon>Lachnospiraceae</taxon>
        <taxon>Lachnospiraceae incertae sedis</taxon>
        <taxon>Candidatus Pullilachnospira</taxon>
    </lineage>
</organism>
<feature type="domain" description="RapZ-like N-terminal" evidence="5">
    <location>
        <begin position="1"/>
        <end position="158"/>
    </location>
</feature>
<keyword evidence="1 4" id="KW-0547">Nucleotide-binding</keyword>